<organism evidence="5 6">
    <name type="scientific">Candolleomyces eurysporus</name>
    <dbReference type="NCBI Taxonomy" id="2828524"/>
    <lineage>
        <taxon>Eukaryota</taxon>
        <taxon>Fungi</taxon>
        <taxon>Dikarya</taxon>
        <taxon>Basidiomycota</taxon>
        <taxon>Agaricomycotina</taxon>
        <taxon>Agaricomycetes</taxon>
        <taxon>Agaricomycetidae</taxon>
        <taxon>Agaricales</taxon>
        <taxon>Agaricineae</taxon>
        <taxon>Psathyrellaceae</taxon>
        <taxon>Candolleomyces</taxon>
    </lineage>
</organism>
<feature type="region of interest" description="Disordered" evidence="3">
    <location>
        <begin position="408"/>
        <end position="567"/>
    </location>
</feature>
<feature type="non-terminal residue" evidence="5">
    <location>
        <position position="1"/>
    </location>
</feature>
<keyword evidence="2" id="KW-0067">ATP-binding</keyword>
<dbReference type="SUPFAM" id="SSF56112">
    <property type="entry name" value="Protein kinase-like (PK-like)"/>
    <property type="match status" value="1"/>
</dbReference>
<feature type="compositionally biased region" description="Low complexity" evidence="3">
    <location>
        <begin position="77"/>
        <end position="96"/>
    </location>
</feature>
<comment type="caution">
    <text evidence="5">The sequence shown here is derived from an EMBL/GenBank/DDBJ whole genome shotgun (WGS) entry which is preliminary data.</text>
</comment>
<dbReference type="OrthoDB" id="40902at2759"/>
<feature type="compositionally biased region" description="Polar residues" evidence="3">
    <location>
        <begin position="416"/>
        <end position="425"/>
    </location>
</feature>
<feature type="domain" description="Protein kinase" evidence="4">
    <location>
        <begin position="24"/>
        <end position="357"/>
    </location>
</feature>
<keyword evidence="6" id="KW-1185">Reference proteome</keyword>
<dbReference type="InterPro" id="IPR011009">
    <property type="entry name" value="Kinase-like_dom_sf"/>
</dbReference>
<dbReference type="GO" id="GO:0004672">
    <property type="term" value="F:protein kinase activity"/>
    <property type="evidence" value="ECO:0007669"/>
    <property type="project" value="InterPro"/>
</dbReference>
<feature type="compositionally biased region" description="Low complexity" evidence="3">
    <location>
        <begin position="547"/>
        <end position="567"/>
    </location>
</feature>
<dbReference type="AlphaFoldDB" id="A0A9W8JIX3"/>
<dbReference type="InterPro" id="IPR008271">
    <property type="entry name" value="Ser/Thr_kinase_AS"/>
</dbReference>
<dbReference type="SMART" id="SM00220">
    <property type="entry name" value="S_TKc"/>
    <property type="match status" value="1"/>
</dbReference>
<dbReference type="FunFam" id="1.10.510.10:FF:000571">
    <property type="entry name" value="Maternal embryonic leucine zipper kinase"/>
    <property type="match status" value="1"/>
</dbReference>
<evidence type="ECO:0000256" key="1">
    <source>
        <dbReference type="ARBA" id="ARBA00022741"/>
    </source>
</evidence>
<dbReference type="InterPro" id="IPR000719">
    <property type="entry name" value="Prot_kinase_dom"/>
</dbReference>
<dbReference type="Gene3D" id="3.30.200.20">
    <property type="entry name" value="Phosphorylase Kinase, domain 1"/>
    <property type="match status" value="1"/>
</dbReference>
<name>A0A9W8JIX3_9AGAR</name>
<dbReference type="PROSITE" id="PS50011">
    <property type="entry name" value="PROTEIN_KINASE_DOM"/>
    <property type="match status" value="1"/>
</dbReference>
<reference evidence="5" key="1">
    <citation type="submission" date="2022-06" db="EMBL/GenBank/DDBJ databases">
        <title>Genome Sequence of Candolleomyces eurysporus.</title>
        <authorList>
            <person name="Buettner E."/>
        </authorList>
    </citation>
    <scope>NUCLEOTIDE SEQUENCE</scope>
    <source>
        <strain evidence="5">VTCC 930004</strain>
    </source>
</reference>
<keyword evidence="1" id="KW-0547">Nucleotide-binding</keyword>
<evidence type="ECO:0000313" key="5">
    <source>
        <dbReference type="EMBL" id="KAJ2933689.1"/>
    </source>
</evidence>
<dbReference type="PROSITE" id="PS00108">
    <property type="entry name" value="PROTEIN_KINASE_ST"/>
    <property type="match status" value="1"/>
</dbReference>
<feature type="compositionally biased region" description="Low complexity" evidence="3">
    <location>
        <begin position="59"/>
        <end position="69"/>
    </location>
</feature>
<dbReference type="CDD" id="cd05117">
    <property type="entry name" value="STKc_CAMK"/>
    <property type="match status" value="1"/>
</dbReference>
<evidence type="ECO:0000259" key="4">
    <source>
        <dbReference type="PROSITE" id="PS50011"/>
    </source>
</evidence>
<dbReference type="Proteomes" id="UP001140091">
    <property type="component" value="Unassembled WGS sequence"/>
</dbReference>
<dbReference type="Pfam" id="PF00069">
    <property type="entry name" value="Pkinase"/>
    <property type="match status" value="1"/>
</dbReference>
<dbReference type="GO" id="GO:0005524">
    <property type="term" value="F:ATP binding"/>
    <property type="evidence" value="ECO:0007669"/>
    <property type="project" value="UniProtKB-KW"/>
</dbReference>
<dbReference type="EMBL" id="JANBPK010000738">
    <property type="protein sequence ID" value="KAJ2933689.1"/>
    <property type="molecule type" value="Genomic_DNA"/>
</dbReference>
<gene>
    <name evidence="5" type="ORF">H1R20_g3449</name>
</gene>
<sequence length="583" mass="64147">MMKNMTWKEALLPQPPSFGKKKNYEIKDILGEGAFGKVVRATWHVPIDQVAVAERGAAAALDSSPNSPTATPPSLPTTPSGSKFSSKSSRPSSPLPAKNTEESGIVKDVALKIIPKKKVKGNEASVWGEMEVLKGLDHPNIVKFYEWFESRTKYYLSFELATGGELFQRILQQGKFTEKNAVAVVRSVLEGVCYLHQHDIVHRDLKPENILYRTKETDSDIVIADFGIAKHLHSPEEQLHSVAGSLAYVAPEVLLKDGHGKPVDIWATGVITYVLLCGYWPFRSQDVKTLTKETTEAKLEFHERYWKNVSQQGMCSTQCAQARVTDVRLGKDFIRSLLVANPQDRPTAAQALQDPWLTTYSASEAHDLSAGLRENFDPRARWRSAIASARAIGRFGSFGAIAAAAREKERADLEGRTSSTVSTESGGWKSESVLGDTLRKDSGSPTLPKQKELGAGEKPENVKVFVPDDEDDFPLPSSRSNSRMMSLDAPISPSPPPPIPSSSLGGLVYQEPAPEPESSEDQPPVGVRQSVHLRIPGSFDWSEAEYNQQQEGNSQDQQQEESSATAETSWADLFKKLALNSYI</sequence>
<proteinExistence type="predicted"/>
<dbReference type="PANTHER" id="PTHR24347">
    <property type="entry name" value="SERINE/THREONINE-PROTEIN KINASE"/>
    <property type="match status" value="1"/>
</dbReference>
<evidence type="ECO:0000313" key="6">
    <source>
        <dbReference type="Proteomes" id="UP001140091"/>
    </source>
</evidence>
<dbReference type="Gene3D" id="1.10.510.10">
    <property type="entry name" value="Transferase(Phosphotransferase) domain 1"/>
    <property type="match status" value="1"/>
</dbReference>
<protein>
    <recommendedName>
        <fullName evidence="4">Protein kinase domain-containing protein</fullName>
    </recommendedName>
</protein>
<feature type="region of interest" description="Disordered" evidence="3">
    <location>
        <begin position="59"/>
        <end position="101"/>
    </location>
</feature>
<evidence type="ECO:0000256" key="3">
    <source>
        <dbReference type="SAM" id="MobiDB-lite"/>
    </source>
</evidence>
<accession>A0A9W8JIX3</accession>
<evidence type="ECO:0000256" key="2">
    <source>
        <dbReference type="ARBA" id="ARBA00022840"/>
    </source>
</evidence>
<feature type="compositionally biased region" description="Basic and acidic residues" evidence="3">
    <location>
        <begin position="449"/>
        <end position="461"/>
    </location>
</feature>